<reference evidence="9" key="1">
    <citation type="submission" date="2016-12" db="EMBL/GenBank/DDBJ databases">
        <title>Discovery of methanogenic haloarchaea.</title>
        <authorList>
            <person name="Sorokin D.Y."/>
            <person name="Makarova K.S."/>
            <person name="Abbas B."/>
            <person name="Ferrer M."/>
            <person name="Golyshin P.N."/>
        </authorList>
    </citation>
    <scope>NUCLEOTIDE SEQUENCE [LARGE SCALE GENOMIC DNA]</scope>
    <source>
        <strain evidence="9">HMET1</strain>
    </source>
</reference>
<accession>A0A1Q6DV74</accession>
<dbReference type="InterPro" id="IPR017850">
    <property type="entry name" value="Alkaline_phosphatase_core_sf"/>
</dbReference>
<evidence type="ECO:0000313" key="10">
    <source>
        <dbReference type="Proteomes" id="UP000185744"/>
    </source>
</evidence>
<name>A0A1Q6DV74_METT1</name>
<dbReference type="NCBIfam" id="NF003104">
    <property type="entry name" value="PRK04024.1"/>
    <property type="match status" value="1"/>
</dbReference>
<evidence type="ECO:0000256" key="3">
    <source>
        <dbReference type="ARBA" id="ARBA00004798"/>
    </source>
</evidence>
<evidence type="ECO:0000256" key="1">
    <source>
        <dbReference type="ARBA" id="ARBA00000370"/>
    </source>
</evidence>
<dbReference type="CDD" id="cd16011">
    <property type="entry name" value="iPGM_like"/>
    <property type="match status" value="1"/>
</dbReference>
<dbReference type="InterPro" id="IPR023665">
    <property type="entry name" value="ApgAM_prokaryotes"/>
</dbReference>
<dbReference type="STRING" id="1903181.BTN85_0724"/>
<dbReference type="AlphaFoldDB" id="A0A1Q6DV74"/>
<keyword evidence="10" id="KW-1185">Reference proteome</keyword>
<protein>
    <recommendedName>
        <fullName evidence="7">2,3-bisphosphoglycerate-independent phosphoglycerate mutase</fullName>
        <shortName evidence="7">BPG-independent PGAM</shortName>
        <shortName evidence="7">Phosphoglyceromutase</shortName>
        <shortName evidence="7">aPGAM</shortName>
        <ecNumber evidence="7">5.4.2.12</ecNumber>
    </recommendedName>
</protein>
<dbReference type="PIRSF" id="PIRSF006392">
    <property type="entry name" value="IPGAM_arch"/>
    <property type="match status" value="1"/>
</dbReference>
<dbReference type="FunCoup" id="A0A1Q6DV74">
    <property type="interactions" value="115"/>
</dbReference>
<dbReference type="NCBIfam" id="TIGR00306">
    <property type="entry name" value="apgM"/>
    <property type="match status" value="1"/>
</dbReference>
<evidence type="ECO:0000313" key="9">
    <source>
        <dbReference type="EMBL" id="OKY78237.1"/>
    </source>
</evidence>
<dbReference type="Pfam" id="PF10143">
    <property type="entry name" value="PhosphMutase"/>
    <property type="match status" value="1"/>
</dbReference>
<dbReference type="HAMAP" id="MF_01402_A">
    <property type="entry name" value="ApgM_A"/>
    <property type="match status" value="1"/>
</dbReference>
<dbReference type="GO" id="GO:0006096">
    <property type="term" value="P:glycolytic process"/>
    <property type="evidence" value="ECO:0007669"/>
    <property type="project" value="UniProtKB-UniRule"/>
</dbReference>
<evidence type="ECO:0000256" key="6">
    <source>
        <dbReference type="ARBA" id="ARBA00023235"/>
    </source>
</evidence>
<dbReference type="PANTHER" id="PTHR31209">
    <property type="entry name" value="COFACTOR-INDEPENDENT PHOSPHOGLYCERATE MUTASE"/>
    <property type="match status" value="1"/>
</dbReference>
<comment type="catalytic activity">
    <reaction evidence="1 7">
        <text>(2R)-2-phosphoglycerate = (2R)-3-phosphoglycerate</text>
        <dbReference type="Rhea" id="RHEA:15901"/>
        <dbReference type="ChEBI" id="CHEBI:58272"/>
        <dbReference type="ChEBI" id="CHEBI:58289"/>
        <dbReference type="EC" id="5.4.2.12"/>
    </reaction>
</comment>
<comment type="pathway">
    <text evidence="3 7">Carbohydrate degradation; glycolysis; pyruvate from D-glyceraldehyde 3-phosphate: step 3/5.</text>
</comment>
<dbReference type="InterPro" id="IPR006124">
    <property type="entry name" value="Metalloenzyme"/>
</dbReference>
<organism evidence="9 10">
    <name type="scientific">Methanohalarchaeum thermophilum</name>
    <dbReference type="NCBI Taxonomy" id="1903181"/>
    <lineage>
        <taxon>Archaea</taxon>
        <taxon>Methanobacteriati</taxon>
        <taxon>Methanobacteriota</taxon>
        <taxon>Methanonatronarchaeia</taxon>
        <taxon>Methanonatronarchaeales</taxon>
        <taxon>Methanonatronarchaeaceae</taxon>
        <taxon>Candidatus Methanohalarchaeum</taxon>
    </lineage>
</organism>
<evidence type="ECO:0000256" key="2">
    <source>
        <dbReference type="ARBA" id="ARBA00002315"/>
    </source>
</evidence>
<gene>
    <name evidence="7" type="primary">apgM</name>
    <name evidence="9" type="ORF">BTN85_0724</name>
</gene>
<dbReference type="Pfam" id="PF01676">
    <property type="entry name" value="Metalloenzyme"/>
    <property type="match status" value="1"/>
</dbReference>
<proteinExistence type="inferred from homology"/>
<dbReference type="PANTHER" id="PTHR31209:SF0">
    <property type="entry name" value="METALLOENZYME DOMAIN-CONTAINING PROTEIN"/>
    <property type="match status" value="1"/>
</dbReference>
<dbReference type="Gene3D" id="3.40.720.10">
    <property type="entry name" value="Alkaline Phosphatase, subunit A"/>
    <property type="match status" value="2"/>
</dbReference>
<keyword evidence="5 7" id="KW-0324">Glycolysis</keyword>
<sequence>MKVLLTVLDGISDRPIKKFDEKTPLKKSDTPNLDHLARSGVNGILDPISPGIRAGSDTAHLSLLGYEPRDIYTGRGPLEASGAGIKVKKGDLGLRCNFATKENNEVVDRRAGRISNTSELVKSINEEISEIEGVKVFFKESTGHRAGLVLRGKNLSNKITDSDPKKPHKEPKKIKPLEKEAKKTATILNQFISETEKILKDHPLNEKREKRGDLPANTVLLRGAGKVPEIDNIKTKYGIKGGLITATGLIKGIGKICGLDIIEVPDASGSVDSDIVAKAEKTLEVIDDYDFILLHIKGGDEASHDGDPEKKVKFLEEKIDPAMKKIVNNLDNENVVKAVTADHTTSSELKDHTGDPVPLTINSSNVRKDEVTKFSEETYKGGINRIKGRNLMPILLDLANRTEKYGA</sequence>
<comment type="function">
    <text evidence="2 7">Catalyzes the interconversion of 2-phosphoglycerate and 3-phosphoglycerate.</text>
</comment>
<dbReference type="InParanoid" id="A0A1Q6DV74"/>
<dbReference type="Gene3D" id="3.30.70.2130">
    <property type="entry name" value="Metalloenzyme domain"/>
    <property type="match status" value="1"/>
</dbReference>
<evidence type="ECO:0000256" key="7">
    <source>
        <dbReference type="HAMAP-Rule" id="MF_01402"/>
    </source>
</evidence>
<evidence type="ECO:0000256" key="4">
    <source>
        <dbReference type="ARBA" id="ARBA00005524"/>
    </source>
</evidence>
<dbReference type="InterPro" id="IPR004456">
    <property type="entry name" value="Pglycerate_mutase_ApgM"/>
</dbReference>
<evidence type="ECO:0000256" key="5">
    <source>
        <dbReference type="ARBA" id="ARBA00023152"/>
    </source>
</evidence>
<comment type="similarity">
    <text evidence="4 7">Belongs to the BPG-independent phosphoglycerate mutase family. A-PGAM subfamily.</text>
</comment>
<evidence type="ECO:0000259" key="8">
    <source>
        <dbReference type="Pfam" id="PF01676"/>
    </source>
</evidence>
<dbReference type="SUPFAM" id="SSF53649">
    <property type="entry name" value="Alkaline phosphatase-like"/>
    <property type="match status" value="1"/>
</dbReference>
<dbReference type="EC" id="5.4.2.12" evidence="7"/>
<feature type="domain" description="Metalloenzyme" evidence="8">
    <location>
        <begin position="1"/>
        <end position="397"/>
    </location>
</feature>
<dbReference type="Proteomes" id="UP000185744">
    <property type="component" value="Unassembled WGS sequence"/>
</dbReference>
<dbReference type="GO" id="GO:0046872">
    <property type="term" value="F:metal ion binding"/>
    <property type="evidence" value="ECO:0007669"/>
    <property type="project" value="InterPro"/>
</dbReference>
<dbReference type="UniPathway" id="UPA00109">
    <property type="reaction ID" value="UER00186"/>
</dbReference>
<comment type="caution">
    <text evidence="9">The sequence shown here is derived from an EMBL/GenBank/DDBJ whole genome shotgun (WGS) entry which is preliminary data.</text>
</comment>
<dbReference type="GO" id="GO:0004619">
    <property type="term" value="F:phosphoglycerate mutase activity"/>
    <property type="evidence" value="ECO:0007669"/>
    <property type="project" value="UniProtKB-UniRule"/>
</dbReference>
<dbReference type="EMBL" id="MSDW01000001">
    <property type="protein sequence ID" value="OKY78237.1"/>
    <property type="molecule type" value="Genomic_DNA"/>
</dbReference>
<keyword evidence="6 7" id="KW-0413">Isomerase</keyword>
<dbReference type="InterPro" id="IPR042253">
    <property type="entry name" value="Pglycerate_mutase_ApgM_sf"/>
</dbReference>